<protein>
    <submittedName>
        <fullName evidence="1">Uncharacterized protein</fullName>
    </submittedName>
</protein>
<reference evidence="1" key="1">
    <citation type="submission" date="2021-07" db="EMBL/GenBank/DDBJ databases">
        <authorList>
            <person name="Durling M."/>
        </authorList>
    </citation>
    <scope>NUCLEOTIDE SEQUENCE</scope>
</reference>
<gene>
    <name evidence="1" type="ORF">HYALB_00011053</name>
</gene>
<organism evidence="1 2">
    <name type="scientific">Hymenoscyphus albidus</name>
    <dbReference type="NCBI Taxonomy" id="595503"/>
    <lineage>
        <taxon>Eukaryota</taxon>
        <taxon>Fungi</taxon>
        <taxon>Dikarya</taxon>
        <taxon>Ascomycota</taxon>
        <taxon>Pezizomycotina</taxon>
        <taxon>Leotiomycetes</taxon>
        <taxon>Helotiales</taxon>
        <taxon>Helotiaceae</taxon>
        <taxon>Hymenoscyphus</taxon>
    </lineage>
</organism>
<evidence type="ECO:0000313" key="1">
    <source>
        <dbReference type="EMBL" id="CAG8978788.1"/>
    </source>
</evidence>
<accession>A0A9N9LQN3</accession>
<proteinExistence type="predicted"/>
<name>A0A9N9LQN3_9HELO</name>
<dbReference type="EMBL" id="CAJVRM010000280">
    <property type="protein sequence ID" value="CAG8978788.1"/>
    <property type="molecule type" value="Genomic_DNA"/>
</dbReference>
<sequence length="86" mass="9554">MTTDWAQGPVTSPILHNTLGVPTRISKFQIDMLGAGTSFIDQPWRWTSYSRNTTQYPNSSDYVQNTDKPIAPIKSTFETAPYAKGG</sequence>
<dbReference type="Proteomes" id="UP000701801">
    <property type="component" value="Unassembled WGS sequence"/>
</dbReference>
<evidence type="ECO:0000313" key="2">
    <source>
        <dbReference type="Proteomes" id="UP000701801"/>
    </source>
</evidence>
<comment type="caution">
    <text evidence="1">The sequence shown here is derived from an EMBL/GenBank/DDBJ whole genome shotgun (WGS) entry which is preliminary data.</text>
</comment>
<keyword evidence="2" id="KW-1185">Reference proteome</keyword>
<dbReference type="AlphaFoldDB" id="A0A9N9LQN3"/>